<keyword evidence="7" id="KW-0653">Protein transport</keyword>
<feature type="region of interest" description="Disordered" evidence="17">
    <location>
        <begin position="151"/>
        <end position="226"/>
    </location>
</feature>
<evidence type="ECO:0000256" key="1">
    <source>
        <dbReference type="ARBA" id="ARBA00004335"/>
    </source>
</evidence>
<dbReference type="GO" id="GO:0016973">
    <property type="term" value="P:poly(A)+ mRNA export from nucleus"/>
    <property type="evidence" value="ECO:0007669"/>
    <property type="project" value="InterPro"/>
</dbReference>
<dbReference type="GO" id="GO:0005543">
    <property type="term" value="F:phospholipid binding"/>
    <property type="evidence" value="ECO:0007669"/>
    <property type="project" value="TreeGrafter"/>
</dbReference>
<reference evidence="18 19" key="1">
    <citation type="journal article" date="2019" name="BMC Genomics">
        <title>Chromosome level assembly and comparative genome analysis confirm lager-brewing yeasts originated from a single hybridization.</title>
        <authorList>
            <person name="Salazar A.N."/>
            <person name="Gorter de Vries A.R."/>
            <person name="van den Broek M."/>
            <person name="Brouwers N."/>
            <person name="de la Torre Cortes P."/>
            <person name="Kuijpers N.G.A."/>
            <person name="Daran J.G."/>
            <person name="Abeel T."/>
        </authorList>
    </citation>
    <scope>NUCLEOTIDE SEQUENCE [LARGE SCALE GENOMIC DNA]</scope>
    <source>
        <strain evidence="18 19">CBS 1483</strain>
    </source>
</reference>
<evidence type="ECO:0000256" key="3">
    <source>
        <dbReference type="ARBA" id="ARBA00004620"/>
    </source>
</evidence>
<evidence type="ECO:0000256" key="10">
    <source>
        <dbReference type="ARBA" id="ARBA00023132"/>
    </source>
</evidence>
<evidence type="ECO:0000256" key="14">
    <source>
        <dbReference type="ARBA" id="ARBA00029983"/>
    </source>
</evidence>
<dbReference type="PANTHER" id="PTHR12960:SF0">
    <property type="entry name" value="MRNA EXPORT FACTOR GLE1"/>
    <property type="match status" value="1"/>
</dbReference>
<evidence type="ECO:0000256" key="4">
    <source>
        <dbReference type="ARBA" id="ARBA00011056"/>
    </source>
</evidence>
<dbReference type="InterPro" id="IPR038506">
    <property type="entry name" value="GLE1-like_sf"/>
</dbReference>
<evidence type="ECO:0000256" key="11">
    <source>
        <dbReference type="ARBA" id="ARBA00023136"/>
    </source>
</evidence>
<evidence type="ECO:0000256" key="12">
    <source>
        <dbReference type="ARBA" id="ARBA00023242"/>
    </source>
</evidence>
<evidence type="ECO:0000256" key="15">
    <source>
        <dbReference type="ARBA" id="ARBA00075092"/>
    </source>
</evidence>
<accession>A0A6C1DMN9</accession>
<sequence>MRFVFDEVFNSDTDSPEFEETCSTTSSTSSQCPTPEPSPAIKLPSFTKVGTKKLVNESVVILDPVLENALRDLNLQSKLIPINEPIVAASSIIVPHSTNMPLPRASHSSLLDNAKNSNATAPLLEAIEESFQRKMQNLVLANQKEIQSIRENKRRVEEQRKRKEEEERKRKEAEEKAKREQELLRQKKDEEERKRKEAEAKLAQQKQEEQRKKIEEQNEKERQLKKEHEAKLLQQKDKLGKAVTNFDKISKMFWHYKDKIAQIKQDIVLPIKKADVNVRNLLSRHKRKINPKFGQLTNSNQQLFKIQNELTQLINDTKGDSLAYHWILNFIAKAVVHQAETEVRVKPESALPLGKLTLYLLVQFPELQELFMARLVKKCPFVIGFTCEIDTEKGRQNMGWKRNNENKWEDNTSYDERMGGILSLFAIITRLQLPQEFITTTSHPFPIALSWHILARICNTPLNLITNTHFVILGSWWDAAAVQFLQAYGNQASKLLILIGEELTSRMAEKKYVGAARLRILLEAWQNNNMESFPEMSP</sequence>
<evidence type="ECO:0000256" key="5">
    <source>
        <dbReference type="ARBA" id="ARBA00022448"/>
    </source>
</evidence>
<evidence type="ECO:0000256" key="7">
    <source>
        <dbReference type="ARBA" id="ARBA00022927"/>
    </source>
</evidence>
<dbReference type="GO" id="GO:0000822">
    <property type="term" value="F:inositol hexakisphosphate binding"/>
    <property type="evidence" value="ECO:0007669"/>
    <property type="project" value="TreeGrafter"/>
</dbReference>
<dbReference type="Pfam" id="PF07817">
    <property type="entry name" value="GLE1"/>
    <property type="match status" value="1"/>
</dbReference>
<keyword evidence="11" id="KW-0472">Membrane</keyword>
<evidence type="ECO:0000313" key="19">
    <source>
        <dbReference type="Proteomes" id="UP000501346"/>
    </source>
</evidence>
<feature type="region of interest" description="Disordered" evidence="17">
    <location>
        <begin position="9"/>
        <end position="39"/>
    </location>
</feature>
<protein>
    <recommendedName>
        <fullName evidence="13">mRNA export factor GLE1</fullName>
    </recommendedName>
    <alternativeName>
        <fullName evidence="15">Nuclear pore protein GLE1</fullName>
    </alternativeName>
    <alternativeName>
        <fullName evidence="14">Nucleoporin GLE1</fullName>
    </alternativeName>
    <alternativeName>
        <fullName evidence="16">RNA export factor GLE1</fullName>
    </alternativeName>
</protein>
<dbReference type="GO" id="GO:0031369">
    <property type="term" value="F:translation initiation factor binding"/>
    <property type="evidence" value="ECO:0007669"/>
    <property type="project" value="TreeGrafter"/>
</dbReference>
<dbReference type="PANTHER" id="PTHR12960">
    <property type="entry name" value="GLE-1-RELATED"/>
    <property type="match status" value="1"/>
</dbReference>
<dbReference type="GO" id="GO:0044614">
    <property type="term" value="C:nuclear pore cytoplasmic filaments"/>
    <property type="evidence" value="ECO:0007669"/>
    <property type="project" value="TreeGrafter"/>
</dbReference>
<feature type="compositionally biased region" description="Low complexity" evidence="17">
    <location>
        <begin position="21"/>
        <end position="33"/>
    </location>
</feature>
<dbReference type="Gene3D" id="1.25.40.510">
    <property type="entry name" value="GLE1-like"/>
    <property type="match status" value="1"/>
</dbReference>
<evidence type="ECO:0000256" key="6">
    <source>
        <dbReference type="ARBA" id="ARBA00022816"/>
    </source>
</evidence>
<evidence type="ECO:0000256" key="2">
    <source>
        <dbReference type="ARBA" id="ARBA00004567"/>
    </source>
</evidence>
<comment type="similarity">
    <text evidence="4">Belongs to the GLE1 family.</text>
</comment>
<dbReference type="AlphaFoldDB" id="A0A6C1DMN9"/>
<proteinExistence type="inferred from homology"/>
<organism evidence="18 19">
    <name type="scientific">Saccharomyces pastorianus</name>
    <name type="common">Lager yeast</name>
    <name type="synonym">Saccharomyces cerevisiae x Saccharomyces eubayanus</name>
    <dbReference type="NCBI Taxonomy" id="27292"/>
    <lineage>
        <taxon>Eukaryota</taxon>
        <taxon>Fungi</taxon>
        <taxon>Dikarya</taxon>
        <taxon>Ascomycota</taxon>
        <taxon>Saccharomycotina</taxon>
        <taxon>Saccharomycetes</taxon>
        <taxon>Saccharomycetales</taxon>
        <taxon>Saccharomycetaceae</taxon>
        <taxon>Saccharomyces</taxon>
    </lineage>
</organism>
<evidence type="ECO:0000256" key="9">
    <source>
        <dbReference type="ARBA" id="ARBA00023054"/>
    </source>
</evidence>
<dbReference type="GO" id="GO:0015031">
    <property type="term" value="P:protein transport"/>
    <property type="evidence" value="ECO:0007669"/>
    <property type="project" value="UniProtKB-KW"/>
</dbReference>
<keyword evidence="12" id="KW-0539">Nucleus</keyword>
<keyword evidence="6" id="KW-0509">mRNA transport</keyword>
<dbReference type="GO" id="GO:0005737">
    <property type="term" value="C:cytoplasm"/>
    <property type="evidence" value="ECO:0007669"/>
    <property type="project" value="UniProtKB-ARBA"/>
</dbReference>
<keyword evidence="9" id="KW-0175">Coiled coil</keyword>
<evidence type="ECO:0000256" key="17">
    <source>
        <dbReference type="SAM" id="MobiDB-lite"/>
    </source>
</evidence>
<keyword evidence="19" id="KW-1185">Reference proteome</keyword>
<dbReference type="OrthoDB" id="420884at2759"/>
<keyword evidence="8" id="KW-0811">Translocation</keyword>
<dbReference type="Proteomes" id="UP000501346">
    <property type="component" value="Chromosome ScIV"/>
</dbReference>
<gene>
    <name evidence="18" type="primary">GLE1_1</name>
    <name evidence="18" type="ORF">GRS66_000544</name>
</gene>
<evidence type="ECO:0000256" key="8">
    <source>
        <dbReference type="ARBA" id="ARBA00023010"/>
    </source>
</evidence>
<comment type="subcellular location">
    <subcellularLocation>
        <location evidence="1">Nucleus membrane</location>
        <topology evidence="1">Peripheral membrane protein</topology>
        <orientation evidence="1">Cytoplasmic side</orientation>
    </subcellularLocation>
    <subcellularLocation>
        <location evidence="3">Nucleus membrane</location>
        <topology evidence="3">Peripheral membrane protein</topology>
        <orientation evidence="3">Nucleoplasmic side</orientation>
    </subcellularLocation>
    <subcellularLocation>
        <location evidence="2">Nucleus</location>
        <location evidence="2">Nuclear pore complex</location>
    </subcellularLocation>
</comment>
<evidence type="ECO:0000313" key="18">
    <source>
        <dbReference type="EMBL" id="QID78338.1"/>
    </source>
</evidence>
<keyword evidence="5" id="KW-0813">Transport</keyword>
<dbReference type="EMBL" id="CP048985">
    <property type="protein sequence ID" value="QID78338.1"/>
    <property type="molecule type" value="Genomic_DNA"/>
</dbReference>
<name>A0A6C1DMN9_SACPS</name>
<evidence type="ECO:0000256" key="16">
    <source>
        <dbReference type="ARBA" id="ARBA00075681"/>
    </source>
</evidence>
<evidence type="ECO:0000256" key="13">
    <source>
        <dbReference type="ARBA" id="ARBA00026227"/>
    </source>
</evidence>
<dbReference type="InterPro" id="IPR012476">
    <property type="entry name" value="GLE1"/>
</dbReference>
<dbReference type="GO" id="GO:0031965">
    <property type="term" value="C:nuclear membrane"/>
    <property type="evidence" value="ECO:0007669"/>
    <property type="project" value="UniProtKB-SubCell"/>
</dbReference>
<dbReference type="FunFam" id="1.25.40.510:FF:000003">
    <property type="entry name" value="Nucleoporin GLE1"/>
    <property type="match status" value="1"/>
</dbReference>
<keyword evidence="10" id="KW-0906">Nuclear pore complex</keyword>